<dbReference type="AlphaFoldDB" id="I0K1Y3"/>
<reference evidence="3 4" key="1">
    <citation type="journal article" date="2012" name="J. Bacteriol.">
        <title>Genome Sequence of Fibrella aestuarina BUZ 2T, a Filamentous Marine Bacterium.</title>
        <authorList>
            <person name="Filippini M."/>
            <person name="Qi W."/>
            <person name="Blom J."/>
            <person name="Goesmann A."/>
            <person name="Smits T.H."/>
            <person name="Bagheri H.C."/>
        </authorList>
    </citation>
    <scope>NUCLEOTIDE SEQUENCE [LARGE SCALE GENOMIC DNA]</scope>
    <source>
        <strain evidence="4">BUZ 2T</strain>
    </source>
</reference>
<dbReference type="Gene3D" id="2.60.120.1440">
    <property type="match status" value="1"/>
</dbReference>
<dbReference type="EMBL" id="HE796683">
    <property type="protein sequence ID" value="CCG98136.1"/>
    <property type="molecule type" value="Genomic_DNA"/>
</dbReference>
<sequence>MQAYRDLEPDELAADPSFQRWKLTADPDASAFWNEWLIHNPDRHELIEKATLLLTAIHQQYAQLARQHPPVSDEEVRHEIGRLRQSLDEPRVKPLRGSGQGNSWFTPLRYGVAASVLLLLGLFGWYRLRPTTTPDPQTVTYTDLIAVAQETNSLIEVENNETKPLTVALPDQSTIVVYPKSRVSYPKAFTGNKREVYLQGQAFFSVTKNPAKPFYVYANSLVTKVLGTSFTVQTYETNRQVKVVVNTGRVSVYAASQKPASNPKDETKLTGVVLTPNQQIVFSPVDSRLVKSVVANPVVLKPAVQQQAFRFQRTPMAEVFATLEQAYGININYDADLMRTCYLTASLSDEPLFQKLDLICRTVNASYEQVNGDIVIHANGCD</sequence>
<protein>
    <submittedName>
        <fullName evidence="3">Anti-FecI sigma factor, FecR</fullName>
    </submittedName>
</protein>
<dbReference type="OrthoDB" id="645173at2"/>
<dbReference type="InterPro" id="IPR006860">
    <property type="entry name" value="FecR"/>
</dbReference>
<name>I0K1Y3_9BACT</name>
<dbReference type="KEGG" id="fae:FAES_0122"/>
<dbReference type="eggNOG" id="COG3712">
    <property type="taxonomic scope" value="Bacteria"/>
</dbReference>
<evidence type="ECO:0000259" key="2">
    <source>
        <dbReference type="Pfam" id="PF16344"/>
    </source>
</evidence>
<evidence type="ECO:0000313" key="4">
    <source>
        <dbReference type="Proteomes" id="UP000011058"/>
    </source>
</evidence>
<evidence type="ECO:0000259" key="1">
    <source>
        <dbReference type="Pfam" id="PF04773"/>
    </source>
</evidence>
<dbReference type="PATRIC" id="fig|1166018.3.peg.125"/>
<dbReference type="STRING" id="1166018.FAES_0122"/>
<organism evidence="3 4">
    <name type="scientific">Fibrella aestuarina BUZ 2</name>
    <dbReference type="NCBI Taxonomy" id="1166018"/>
    <lineage>
        <taxon>Bacteria</taxon>
        <taxon>Pseudomonadati</taxon>
        <taxon>Bacteroidota</taxon>
        <taxon>Cytophagia</taxon>
        <taxon>Cytophagales</taxon>
        <taxon>Spirosomataceae</taxon>
        <taxon>Fibrella</taxon>
    </lineage>
</organism>
<evidence type="ECO:0000313" key="3">
    <source>
        <dbReference type="EMBL" id="CCG98136.1"/>
    </source>
</evidence>
<dbReference type="PANTHER" id="PTHR30273">
    <property type="entry name" value="PERIPLASMIC SIGNAL SENSOR AND SIGMA FACTOR ACTIVATOR FECR-RELATED"/>
    <property type="match status" value="1"/>
</dbReference>
<accession>I0K1Y3</accession>
<dbReference type="PANTHER" id="PTHR30273:SF2">
    <property type="entry name" value="PROTEIN FECR"/>
    <property type="match status" value="1"/>
</dbReference>
<dbReference type="PIRSF" id="PIRSF018266">
    <property type="entry name" value="FecR"/>
    <property type="match status" value="1"/>
</dbReference>
<dbReference type="Pfam" id="PF04773">
    <property type="entry name" value="FecR"/>
    <property type="match status" value="1"/>
</dbReference>
<dbReference type="GO" id="GO:0016989">
    <property type="term" value="F:sigma factor antagonist activity"/>
    <property type="evidence" value="ECO:0007669"/>
    <property type="project" value="TreeGrafter"/>
</dbReference>
<dbReference type="HOGENOM" id="CLU_050192_2_1_10"/>
<dbReference type="RefSeq" id="WP_015329236.1">
    <property type="nucleotide sequence ID" value="NC_020054.1"/>
</dbReference>
<dbReference type="Gene3D" id="3.55.50.30">
    <property type="match status" value="1"/>
</dbReference>
<gene>
    <name evidence="3" type="ORF">FAES_0122</name>
</gene>
<feature type="domain" description="Protein FecR C-terminal" evidence="2">
    <location>
        <begin position="309"/>
        <end position="376"/>
    </location>
</feature>
<keyword evidence="4" id="KW-1185">Reference proteome</keyword>
<dbReference type="InterPro" id="IPR012373">
    <property type="entry name" value="Ferrdict_sens_TM"/>
</dbReference>
<proteinExistence type="predicted"/>
<feature type="domain" description="FecR protein" evidence="1">
    <location>
        <begin position="163"/>
        <end position="250"/>
    </location>
</feature>
<dbReference type="Proteomes" id="UP000011058">
    <property type="component" value="Chromosome"/>
</dbReference>
<dbReference type="Pfam" id="PF16344">
    <property type="entry name" value="FecR_C"/>
    <property type="match status" value="1"/>
</dbReference>
<dbReference type="InterPro" id="IPR032508">
    <property type="entry name" value="FecR_C"/>
</dbReference>